<gene>
    <name evidence="2" type="ORF">F2P56_036978</name>
</gene>
<reference evidence="2" key="1">
    <citation type="submission" date="2015-10" db="EMBL/GenBank/DDBJ databases">
        <authorList>
            <person name="Martinez-Garcia P.J."/>
            <person name="Crepeau M.W."/>
            <person name="Puiu D."/>
            <person name="Gonzalez-Ibeas D."/>
            <person name="Whalen J."/>
            <person name="Stevens K."/>
            <person name="Paul R."/>
            <person name="Butterfield T."/>
            <person name="Britton M."/>
            <person name="Reagan R."/>
            <person name="Chakraborty S."/>
            <person name="Walawage S.L."/>
            <person name="Vasquez-Gross H.A."/>
            <person name="Cardeno C."/>
            <person name="Famula R."/>
            <person name="Pratt K."/>
            <person name="Kuruganti S."/>
            <person name="Aradhya M.K."/>
            <person name="Leslie C.A."/>
            <person name="Dandekar A.M."/>
            <person name="Salzberg S.L."/>
            <person name="Wegrzyn J.L."/>
            <person name="Langley C.H."/>
            <person name="Neale D.B."/>
        </authorList>
    </citation>
    <scope>NUCLEOTIDE SEQUENCE</scope>
    <source>
        <tissue evidence="2">Leaves</tissue>
    </source>
</reference>
<evidence type="ECO:0000256" key="1">
    <source>
        <dbReference type="SAM" id="MobiDB-lite"/>
    </source>
</evidence>
<proteinExistence type="predicted"/>
<accession>A0A833WSB3</accession>
<dbReference type="EMBL" id="LIHL02019387">
    <property type="protein sequence ID" value="KAF5441806.1"/>
    <property type="molecule type" value="Genomic_DNA"/>
</dbReference>
<evidence type="ECO:0000313" key="2">
    <source>
        <dbReference type="EMBL" id="KAF5441806.1"/>
    </source>
</evidence>
<sequence length="143" mass="15440">MMGMTGFRGNGLNVASVAAALGGNSNGLGCFQVQSINACQGSSAGFTTGAYAPGQYPSSTLMNMINGYTPAPPQTVNMDILSRQGMQQQPQTMYNRSPFVPSSIDYYYNYVPNPNHFVFNLPRTHPEKPRNPSQARTISSSTF</sequence>
<dbReference type="AlphaFoldDB" id="A0A833WSB3"/>
<feature type="compositionally biased region" description="Polar residues" evidence="1">
    <location>
        <begin position="131"/>
        <end position="143"/>
    </location>
</feature>
<evidence type="ECO:0000313" key="3">
    <source>
        <dbReference type="Proteomes" id="UP000619265"/>
    </source>
</evidence>
<name>A0A833WSB3_JUGRE</name>
<organism evidence="2 3">
    <name type="scientific">Juglans regia</name>
    <name type="common">English walnut</name>
    <dbReference type="NCBI Taxonomy" id="51240"/>
    <lineage>
        <taxon>Eukaryota</taxon>
        <taxon>Viridiplantae</taxon>
        <taxon>Streptophyta</taxon>
        <taxon>Embryophyta</taxon>
        <taxon>Tracheophyta</taxon>
        <taxon>Spermatophyta</taxon>
        <taxon>Magnoliopsida</taxon>
        <taxon>eudicotyledons</taxon>
        <taxon>Gunneridae</taxon>
        <taxon>Pentapetalae</taxon>
        <taxon>rosids</taxon>
        <taxon>fabids</taxon>
        <taxon>Fagales</taxon>
        <taxon>Juglandaceae</taxon>
        <taxon>Juglans</taxon>
    </lineage>
</organism>
<dbReference type="Proteomes" id="UP000619265">
    <property type="component" value="Unassembled WGS sequence"/>
</dbReference>
<protein>
    <submittedName>
        <fullName evidence="2">Uncharacterized protein</fullName>
    </submittedName>
</protein>
<dbReference type="Gramene" id="Jr_Scaffold_20554_00010_p1">
    <property type="protein sequence ID" value="cds.Jr_Scaffold_20554_00010_p1"/>
    <property type="gene ID" value="Jr_Scaffold_20554_00010"/>
</dbReference>
<comment type="caution">
    <text evidence="2">The sequence shown here is derived from an EMBL/GenBank/DDBJ whole genome shotgun (WGS) entry which is preliminary data.</text>
</comment>
<feature type="region of interest" description="Disordered" evidence="1">
    <location>
        <begin position="122"/>
        <end position="143"/>
    </location>
</feature>
<reference evidence="2" key="2">
    <citation type="submission" date="2020-03" db="EMBL/GenBank/DDBJ databases">
        <title>Walnut 2.0.</title>
        <authorList>
            <person name="Marrano A."/>
            <person name="Britton M."/>
            <person name="Zimin A.V."/>
            <person name="Zaini P.A."/>
            <person name="Workman R."/>
            <person name="Puiu D."/>
            <person name="Bianco L."/>
            <person name="Allen B.J."/>
            <person name="Troggio M."/>
            <person name="Leslie C.A."/>
            <person name="Timp W."/>
            <person name="Dendekar A."/>
            <person name="Salzberg S.L."/>
            <person name="Neale D.B."/>
        </authorList>
    </citation>
    <scope>NUCLEOTIDE SEQUENCE</scope>
    <source>
        <tissue evidence="2">Leaves</tissue>
    </source>
</reference>